<dbReference type="Pfam" id="PF00226">
    <property type="entry name" value="DnaJ"/>
    <property type="match status" value="1"/>
</dbReference>
<dbReference type="CDD" id="cd06257">
    <property type="entry name" value="DnaJ"/>
    <property type="match status" value="1"/>
</dbReference>
<dbReference type="PANTHER" id="PTHR43908">
    <property type="entry name" value="AT29763P-RELATED"/>
    <property type="match status" value="1"/>
</dbReference>
<keyword evidence="8" id="KW-1185">Reference proteome</keyword>
<keyword evidence="2" id="KW-0812">Transmembrane</keyword>
<dbReference type="GO" id="GO:0030544">
    <property type="term" value="F:Hsp70 protein binding"/>
    <property type="evidence" value="ECO:0007669"/>
    <property type="project" value="TreeGrafter"/>
</dbReference>
<dbReference type="InterPro" id="IPR001623">
    <property type="entry name" value="DnaJ_domain"/>
</dbReference>
<dbReference type="EMBL" id="CR382139">
    <property type="protein sequence ID" value="CAG91020.1"/>
    <property type="molecule type" value="Genomic_DNA"/>
</dbReference>
<dbReference type="InParanoid" id="Q6BH11"/>
<dbReference type="FunCoup" id="Q6BH11">
    <property type="interactions" value="192"/>
</dbReference>
<reference evidence="7 8" key="1">
    <citation type="journal article" date="2004" name="Nature">
        <title>Genome evolution in yeasts.</title>
        <authorList>
            <consortium name="Genolevures"/>
            <person name="Dujon B."/>
            <person name="Sherman D."/>
            <person name="Fischer G."/>
            <person name="Durrens P."/>
            <person name="Casaregola S."/>
            <person name="Lafontaine I."/>
            <person name="de Montigny J."/>
            <person name="Marck C."/>
            <person name="Neuveglise C."/>
            <person name="Talla E."/>
            <person name="Goffard N."/>
            <person name="Frangeul L."/>
            <person name="Aigle M."/>
            <person name="Anthouard V."/>
            <person name="Babour A."/>
            <person name="Barbe V."/>
            <person name="Barnay S."/>
            <person name="Blanchin S."/>
            <person name="Beckerich J.M."/>
            <person name="Beyne E."/>
            <person name="Bleykasten C."/>
            <person name="Boisrame A."/>
            <person name="Boyer J."/>
            <person name="Cattolico L."/>
            <person name="Confanioleri F."/>
            <person name="de Daruvar A."/>
            <person name="Despons L."/>
            <person name="Fabre E."/>
            <person name="Fairhead C."/>
            <person name="Ferry-Dumazet H."/>
            <person name="Groppi A."/>
            <person name="Hantraye F."/>
            <person name="Hennequin C."/>
            <person name="Jauniaux N."/>
            <person name="Joyet P."/>
            <person name="Kachouri R."/>
            <person name="Kerrest A."/>
            <person name="Koszul R."/>
            <person name="Lemaire M."/>
            <person name="Lesur I."/>
            <person name="Ma L."/>
            <person name="Muller H."/>
            <person name="Nicaud J.M."/>
            <person name="Nikolski M."/>
            <person name="Oztas S."/>
            <person name="Ozier-Kalogeropoulos O."/>
            <person name="Pellenz S."/>
            <person name="Potier S."/>
            <person name="Richard G.F."/>
            <person name="Straub M.L."/>
            <person name="Suleau A."/>
            <person name="Swennene D."/>
            <person name="Tekaia F."/>
            <person name="Wesolowski-Louvel M."/>
            <person name="Westhof E."/>
            <person name="Wirth B."/>
            <person name="Zeniou-Meyer M."/>
            <person name="Zivanovic I."/>
            <person name="Bolotin-Fukuhara M."/>
            <person name="Thierry A."/>
            <person name="Bouchier C."/>
            <person name="Caudron B."/>
            <person name="Scarpelli C."/>
            <person name="Gaillardin C."/>
            <person name="Weissenbach J."/>
            <person name="Wincker P."/>
            <person name="Souciet J.L."/>
        </authorList>
    </citation>
    <scope>NUCLEOTIDE SEQUENCE [LARGE SCALE GENOMIC DNA]</scope>
    <source>
        <strain evidence="8">ATCC 36239 / CBS 767 / BCRC 21394 / JCM 1990 / NBRC 0083 / IGC 2968</strain>
    </source>
</reference>
<dbReference type="InterPro" id="IPR051100">
    <property type="entry name" value="DnaJ_subfamily_B/C"/>
</dbReference>
<keyword evidence="3" id="KW-1133">Transmembrane helix</keyword>
<evidence type="ECO:0000313" key="8">
    <source>
        <dbReference type="Proteomes" id="UP000000599"/>
    </source>
</evidence>
<dbReference type="GO" id="GO:0071218">
    <property type="term" value="P:cellular response to misfolded protein"/>
    <property type="evidence" value="ECO:0007669"/>
    <property type="project" value="TreeGrafter"/>
</dbReference>
<feature type="region of interest" description="Disordered" evidence="5">
    <location>
        <begin position="159"/>
        <end position="190"/>
    </location>
</feature>
<dbReference type="OrthoDB" id="1507364at2759"/>
<proteinExistence type="predicted"/>
<evidence type="ECO:0000256" key="3">
    <source>
        <dbReference type="ARBA" id="ARBA00022989"/>
    </source>
</evidence>
<gene>
    <name evidence="7" type="ordered locus">DEHA2G22242g</name>
</gene>
<dbReference type="PRINTS" id="PR00625">
    <property type="entry name" value="JDOMAIN"/>
</dbReference>
<evidence type="ECO:0000313" key="7">
    <source>
        <dbReference type="EMBL" id="CAG91020.1"/>
    </source>
</evidence>
<accession>Q6BH11</accession>
<feature type="region of interest" description="Disordered" evidence="5">
    <location>
        <begin position="83"/>
        <end position="104"/>
    </location>
</feature>
<dbReference type="InterPro" id="IPR015399">
    <property type="entry name" value="DUF1977_DnaJ-like"/>
</dbReference>
<dbReference type="PROSITE" id="PS50076">
    <property type="entry name" value="DNAJ_2"/>
    <property type="match status" value="1"/>
</dbReference>
<evidence type="ECO:0000256" key="5">
    <source>
        <dbReference type="SAM" id="MobiDB-lite"/>
    </source>
</evidence>
<dbReference type="SUPFAM" id="SSF46565">
    <property type="entry name" value="Chaperone J-domain"/>
    <property type="match status" value="1"/>
</dbReference>
<protein>
    <submittedName>
        <fullName evidence="7">DEHA2G22242p</fullName>
    </submittedName>
</protein>
<name>Q6BH11_DEBHA</name>
<dbReference type="Gene3D" id="1.10.287.110">
    <property type="entry name" value="DnaJ domain"/>
    <property type="match status" value="1"/>
</dbReference>
<evidence type="ECO:0000259" key="6">
    <source>
        <dbReference type="PROSITE" id="PS50076"/>
    </source>
</evidence>
<comment type="subcellular location">
    <subcellularLocation>
        <location evidence="1">Membrane</location>
        <topology evidence="1">Single-pass membrane protein</topology>
    </subcellularLocation>
</comment>
<feature type="domain" description="J" evidence="6">
    <location>
        <begin position="22"/>
        <end position="86"/>
    </location>
</feature>
<dbReference type="RefSeq" id="XP_462510.1">
    <property type="nucleotide sequence ID" value="XM_462510.1"/>
</dbReference>
<organism evidence="7 8">
    <name type="scientific">Debaryomyces hansenii (strain ATCC 36239 / CBS 767 / BCRC 21394 / JCM 1990 / NBRC 0083 / IGC 2968)</name>
    <name type="common">Yeast</name>
    <name type="synonym">Torulaspora hansenii</name>
    <dbReference type="NCBI Taxonomy" id="284592"/>
    <lineage>
        <taxon>Eukaryota</taxon>
        <taxon>Fungi</taxon>
        <taxon>Dikarya</taxon>
        <taxon>Ascomycota</taxon>
        <taxon>Saccharomycotina</taxon>
        <taxon>Pichiomycetes</taxon>
        <taxon>Debaryomycetaceae</taxon>
        <taxon>Debaryomyces</taxon>
    </lineage>
</organism>
<evidence type="ECO:0000256" key="1">
    <source>
        <dbReference type="ARBA" id="ARBA00004167"/>
    </source>
</evidence>
<dbReference type="PANTHER" id="PTHR43908:SF3">
    <property type="entry name" value="AT29763P-RELATED"/>
    <property type="match status" value="1"/>
</dbReference>
<evidence type="ECO:0000256" key="2">
    <source>
        <dbReference type="ARBA" id="ARBA00022692"/>
    </source>
</evidence>
<dbReference type="eggNOG" id="KOG0714">
    <property type="taxonomic scope" value="Eukaryota"/>
</dbReference>
<evidence type="ECO:0000256" key="4">
    <source>
        <dbReference type="ARBA" id="ARBA00023136"/>
    </source>
</evidence>
<dbReference type="Pfam" id="PF09320">
    <property type="entry name" value="DUF1977"/>
    <property type="match status" value="1"/>
</dbReference>
<dbReference type="GO" id="GO:0005789">
    <property type="term" value="C:endoplasmic reticulum membrane"/>
    <property type="evidence" value="ECO:0007669"/>
    <property type="project" value="TreeGrafter"/>
</dbReference>
<dbReference type="SMART" id="SM00271">
    <property type="entry name" value="DnaJ"/>
    <property type="match status" value="1"/>
</dbReference>
<dbReference type="InterPro" id="IPR036869">
    <property type="entry name" value="J_dom_sf"/>
</dbReference>
<dbReference type="KEGG" id="dha:DEHA2G22242g"/>
<dbReference type="GeneID" id="2905461"/>
<dbReference type="AlphaFoldDB" id="Q6BH11"/>
<sequence>MSNYNNDQEKIVLKVLSYKPHQYYEILSVEKTANDSEIKKSYRKLAVKLHPDKNPHPRSSEAFKYLNKAWGVLSDPSKKRIFDQTGSDPDTRFSGQPEAGGMGGMRGSPFATTSGFNGGFEDDIFNLFFGGNRHASGGPAFTFGNNGFTFQSFGGGGEHPFFASNTRTRQQQAQQQRQRRQQRQQTEEPSFVTTIKQLMPIILFILVPLLSTFFSESSSPDYSFNLSPIYNTERLTPTFKIPFYVTKDFINKKKLSGRQLKNFDYKVENLFVQDKRGKCSKEQIRKNEMMEDAQGWFSTDYEKLRRAEAMPMPNCQALRQLNLI</sequence>
<dbReference type="OMA" id="ARSREHN"/>
<dbReference type="HOGENOM" id="CLU_043579_1_0_1"/>
<keyword evidence="4" id="KW-0472">Membrane</keyword>
<feature type="compositionally biased region" description="Low complexity" evidence="5">
    <location>
        <begin position="166"/>
        <end position="176"/>
    </location>
</feature>
<dbReference type="Proteomes" id="UP000000599">
    <property type="component" value="Chromosome G"/>
</dbReference>
<dbReference type="STRING" id="284592.Q6BH11"/>